<dbReference type="PANTHER" id="PTHR37544">
    <property type="entry name" value="SPRAY-RELATED"/>
    <property type="match status" value="1"/>
</dbReference>
<keyword evidence="1" id="KW-0472">Membrane</keyword>
<feature type="transmembrane region" description="Helical" evidence="1">
    <location>
        <begin position="1075"/>
        <end position="1097"/>
    </location>
</feature>
<feature type="transmembrane region" description="Helical" evidence="1">
    <location>
        <begin position="712"/>
        <end position="735"/>
    </location>
</feature>
<dbReference type="Pfam" id="PF11915">
    <property type="entry name" value="DUF3433"/>
    <property type="match status" value="2"/>
</dbReference>
<protein>
    <submittedName>
        <fullName evidence="2">Uncharacterized protein</fullName>
    </submittedName>
</protein>
<dbReference type="EMBL" id="JBBBZM010000393">
    <property type="protein sequence ID" value="KAL0630750.1"/>
    <property type="molecule type" value="Genomic_DNA"/>
</dbReference>
<dbReference type="PANTHER" id="PTHR37544:SF3">
    <property type="entry name" value="SPRAY"/>
    <property type="match status" value="1"/>
</dbReference>
<organism evidence="2 3">
    <name type="scientific">Discina gigas</name>
    <dbReference type="NCBI Taxonomy" id="1032678"/>
    <lineage>
        <taxon>Eukaryota</taxon>
        <taxon>Fungi</taxon>
        <taxon>Dikarya</taxon>
        <taxon>Ascomycota</taxon>
        <taxon>Pezizomycotina</taxon>
        <taxon>Pezizomycetes</taxon>
        <taxon>Pezizales</taxon>
        <taxon>Discinaceae</taxon>
        <taxon>Discina</taxon>
    </lineage>
</organism>
<proteinExistence type="predicted"/>
<keyword evidence="1" id="KW-1133">Transmembrane helix</keyword>
<evidence type="ECO:0000313" key="3">
    <source>
        <dbReference type="Proteomes" id="UP001447188"/>
    </source>
</evidence>
<dbReference type="Proteomes" id="UP001447188">
    <property type="component" value="Unassembled WGS sequence"/>
</dbReference>
<keyword evidence="1" id="KW-0812">Transmembrane</keyword>
<dbReference type="InterPro" id="IPR021840">
    <property type="entry name" value="DUF3433"/>
</dbReference>
<name>A0ABR3G491_9PEZI</name>
<feature type="transmembrane region" description="Helical" evidence="1">
    <location>
        <begin position="650"/>
        <end position="679"/>
    </location>
</feature>
<feature type="transmembrane region" description="Helical" evidence="1">
    <location>
        <begin position="607"/>
        <end position="630"/>
    </location>
</feature>
<accession>A0ABR3G491</accession>
<evidence type="ECO:0000313" key="2">
    <source>
        <dbReference type="EMBL" id="KAL0630750.1"/>
    </source>
</evidence>
<feature type="transmembrane region" description="Helical" evidence="1">
    <location>
        <begin position="74"/>
        <end position="98"/>
    </location>
</feature>
<evidence type="ECO:0000256" key="1">
    <source>
        <dbReference type="SAM" id="Phobius"/>
    </source>
</evidence>
<feature type="transmembrane region" description="Helical" evidence="1">
    <location>
        <begin position="482"/>
        <end position="505"/>
    </location>
</feature>
<keyword evidence="3" id="KW-1185">Reference proteome</keyword>
<gene>
    <name evidence="2" type="ORF">Q9L58_010398</name>
</gene>
<sequence length="1171" mass="129165">MSHWSGFAYNQLPTVFSLALNMLWVFPHHDVLRLEPYFRMSAPDGATAPDSIFLEYSYVFGPFLPYQAGKRRHYVVMLSSCIMVFISFLITPLISGMFDDRILERFVPGNATRGRVLPASGQSQTLSADFTYVAYDYAWLGAALPAFTTPEYAVLPVVNGTRVDDSGESWMAESTLFEAELTCETAASIEVSYSQDTGVSMNITSQTGGYTIHLCDQSIKRTVRFKTVLQSPSYDCDGYTTFITPWTSIATRMASHDNENQGWKNGSAVYMYAWASGPDPSWQSTPGAFPLPTNVTALFCMTSYYSQPVTANFSMPYGQVRHVDRTGDRTPFMDVANFDEVIDGQWDAVSIQIDNGTLGLGHLPSQVPNADSQLRRRLGPRPANLTKYFGPDREDVIDASSHSLVYITNVYALSGFALSNQNPDNLGDLLDPKTLAAAYETALQTLFAIAITSELVDLQGDNIETVPVMRRVWSKGFVVNHIWARGSQGGLVVVILMAAVLVLMIERRPCNLDGEPNSLAEALRLLAASPELSAEMENAEFHAPKEMLKVFNEGGGRYTLDLVQDKGPRVQAIGVQEHARLPVPAATEEGHKPWVEKIWPLRSRSGAGFVLGFGVIMMLLTVAFSFSYILHGLPALGPVNSFGYKIIYSYMPIGLGMAIEPVIITIAACQCMLAPYLALIHGPVSSTKSLTVDYDKSPPHFQLCRSLRTIRLPIAALAVAIFLCNVLAVALAGLFSATTAKFHTTTEVHTYADPIISGNFTEPAQEMYFLLHEHLAGISSPTWTTPEYYILPVLLTDPTGVQEYQTPTLGIGVDIKCSLIPAKDITLICDSSKTGKTTVCPVADWAIYENYAIVDDPCWGSIQATIANPVRTFTHEFEWHHKSYNTIVRSANCSDTFFPIWLEWPEDKHLQNNSMRQDRANAVILKCTSVDKITELTATVDAEEQVLSTARVRSLDTRNISALYLENTTSTLAPTFIDAIRAGIRTESSNDGQRIRWLNHLMAAIEPNVIRNLTGLSDLPDVAYVARAFEDVYRWVFAINLRLYADSIISPRKPQSHTASVKALVQLNRVTVSSLMFYISASVLVILIAMLVVLYWGPGQPVGHLPKNLAGMYALLYASNAKEDCGQLSGRDPEERARELEERGGMYTCGAFEDGKHHGVYKVETAGQGEG</sequence>
<reference evidence="2 3" key="1">
    <citation type="submission" date="2024-02" db="EMBL/GenBank/DDBJ databases">
        <title>Discinaceae phylogenomics.</title>
        <authorList>
            <person name="Dirks A.C."/>
            <person name="James T.Y."/>
        </authorList>
    </citation>
    <scope>NUCLEOTIDE SEQUENCE [LARGE SCALE GENOMIC DNA]</scope>
    <source>
        <strain evidence="2 3">ACD0624</strain>
    </source>
</reference>
<comment type="caution">
    <text evidence="2">The sequence shown here is derived from an EMBL/GenBank/DDBJ whole genome shotgun (WGS) entry which is preliminary data.</text>
</comment>